<feature type="compositionally biased region" description="Basic and acidic residues" evidence="1">
    <location>
        <begin position="297"/>
        <end position="310"/>
    </location>
</feature>
<proteinExistence type="predicted"/>
<evidence type="ECO:0000256" key="1">
    <source>
        <dbReference type="SAM" id="MobiDB-lite"/>
    </source>
</evidence>
<feature type="compositionally biased region" description="Low complexity" evidence="1">
    <location>
        <begin position="280"/>
        <end position="290"/>
    </location>
</feature>
<reference evidence="2" key="1">
    <citation type="submission" date="2023-08" db="EMBL/GenBank/DDBJ databases">
        <authorList>
            <person name="Chen Y."/>
            <person name="Shah S."/>
            <person name="Dougan E. K."/>
            <person name="Thang M."/>
            <person name="Chan C."/>
        </authorList>
    </citation>
    <scope>NUCLEOTIDE SEQUENCE</scope>
</reference>
<comment type="caution">
    <text evidence="2">The sequence shown here is derived from an EMBL/GenBank/DDBJ whole genome shotgun (WGS) entry which is preliminary data.</text>
</comment>
<dbReference type="Proteomes" id="UP001178507">
    <property type="component" value="Unassembled WGS sequence"/>
</dbReference>
<feature type="compositionally biased region" description="Basic and acidic residues" evidence="1">
    <location>
        <begin position="103"/>
        <end position="113"/>
    </location>
</feature>
<feature type="region of interest" description="Disordered" evidence="1">
    <location>
        <begin position="262"/>
        <end position="354"/>
    </location>
</feature>
<feature type="compositionally biased region" description="Basic and acidic residues" evidence="1">
    <location>
        <begin position="48"/>
        <end position="94"/>
    </location>
</feature>
<feature type="compositionally biased region" description="Basic and acidic residues" evidence="1">
    <location>
        <begin position="21"/>
        <end position="37"/>
    </location>
</feature>
<name>A0AA36N0I1_9DINO</name>
<organism evidence="2 3">
    <name type="scientific">Effrenium voratum</name>
    <dbReference type="NCBI Taxonomy" id="2562239"/>
    <lineage>
        <taxon>Eukaryota</taxon>
        <taxon>Sar</taxon>
        <taxon>Alveolata</taxon>
        <taxon>Dinophyceae</taxon>
        <taxon>Suessiales</taxon>
        <taxon>Symbiodiniaceae</taxon>
        <taxon>Effrenium</taxon>
    </lineage>
</organism>
<accession>A0AA36N0I1</accession>
<feature type="compositionally biased region" description="Basic and acidic residues" evidence="1">
    <location>
        <begin position="339"/>
        <end position="354"/>
    </location>
</feature>
<sequence length="516" mass="58102">MLLNSTIKLGSLGYLEGFDQEEGRQSTLKLERPDSRNQKSRPNLSRSLSKERASSQGRDGRGSRDFQKRAMSRDSDRIDKRAMSRDSDRMDKGMGLRPLEWTHAPRKDVRKEGPVVYSVSTPAKEGPRDHALHLVRTTRIEPATGYSKRPPVPPKRPGAEQIVVTEKDLKKCGSDLKKLRECNLAKALEEKPEPRPERPPSPLRPLELSFKSNFAQMCREGADLRDPWKDLAHPDEGRNLTVEDLVLNQVYVKALSPRKLEFDETNSPEHGPRKSKMRRSASASTRASSADVALQEGRAEGREVTMRPRTESQWFTKRAASLGRERDRFSAAIQPVDLDTPRSRKEDETPQARREARTFLKGASRRGETRAVWMTLNQATGEVTPYQKEAGNRLEAAFLSGRSSVPLAGLGPQLEGAIVTFDKASEQDARVRWVDGTYSEVKRFQVTAYSYETTIQLAGSSAEGWRFARNEARVEERLVPLFGTELIAPPSPKLPPVTRDRQVYFINAGADWGGWE</sequence>
<feature type="region of interest" description="Disordered" evidence="1">
    <location>
        <begin position="15"/>
        <end position="161"/>
    </location>
</feature>
<dbReference type="EMBL" id="CAUJNA010001219">
    <property type="protein sequence ID" value="CAJ1385278.1"/>
    <property type="molecule type" value="Genomic_DNA"/>
</dbReference>
<feature type="region of interest" description="Disordered" evidence="1">
    <location>
        <begin position="185"/>
        <end position="206"/>
    </location>
</feature>
<feature type="compositionally biased region" description="Basic and acidic residues" evidence="1">
    <location>
        <begin position="185"/>
        <end position="198"/>
    </location>
</feature>
<gene>
    <name evidence="2" type="ORF">EVOR1521_LOCUS11911</name>
</gene>
<evidence type="ECO:0000313" key="3">
    <source>
        <dbReference type="Proteomes" id="UP001178507"/>
    </source>
</evidence>
<dbReference type="AlphaFoldDB" id="A0AA36N0I1"/>
<protein>
    <submittedName>
        <fullName evidence="2">Uncharacterized protein</fullName>
    </submittedName>
</protein>
<evidence type="ECO:0000313" key="2">
    <source>
        <dbReference type="EMBL" id="CAJ1385278.1"/>
    </source>
</evidence>
<keyword evidence="3" id="KW-1185">Reference proteome</keyword>